<comment type="pathway">
    <text evidence="2">Protein modification; protein lipoylation via exogenous pathway; protein N(6)-(lipoyl)lysine from lipoate: step 1/2.</text>
</comment>
<evidence type="ECO:0000259" key="8">
    <source>
        <dbReference type="Pfam" id="PF10437"/>
    </source>
</evidence>
<dbReference type="AlphaFoldDB" id="A0A4S4LPE4"/>
<accession>A0A4S4LPE4</accession>
<feature type="domain" description="Lipoate protein ligase C-terminal" evidence="8">
    <location>
        <begin position="98"/>
        <end position="153"/>
    </location>
</feature>
<dbReference type="UniPathway" id="UPA00537">
    <property type="reaction ID" value="UER00594"/>
</dbReference>
<dbReference type="PANTHER" id="PTHR12561">
    <property type="entry name" value="LIPOATE-PROTEIN LIGASE"/>
    <property type="match status" value="1"/>
</dbReference>
<comment type="pathway">
    <text evidence="1">Protein modification; protein lipoylation via exogenous pathway; protein N(6)-(lipoyl)lysine from lipoate: step 2/2.</text>
</comment>
<organism evidence="9 10">
    <name type="scientific">Bondarzewia mesenterica</name>
    <dbReference type="NCBI Taxonomy" id="1095465"/>
    <lineage>
        <taxon>Eukaryota</taxon>
        <taxon>Fungi</taxon>
        <taxon>Dikarya</taxon>
        <taxon>Basidiomycota</taxon>
        <taxon>Agaricomycotina</taxon>
        <taxon>Agaricomycetes</taxon>
        <taxon>Russulales</taxon>
        <taxon>Bondarzewiaceae</taxon>
        <taxon>Bondarzewia</taxon>
    </lineage>
</organism>
<evidence type="ECO:0000313" key="9">
    <source>
        <dbReference type="EMBL" id="THH13797.1"/>
    </source>
</evidence>
<dbReference type="Pfam" id="PF10437">
    <property type="entry name" value="Lip_prot_lig_C"/>
    <property type="match status" value="1"/>
</dbReference>
<dbReference type="Gene3D" id="3.30.390.50">
    <property type="entry name" value="CO dehydrogenase flavoprotein, C-terminal domain"/>
    <property type="match status" value="1"/>
</dbReference>
<evidence type="ECO:0000256" key="4">
    <source>
        <dbReference type="ARBA" id="ARBA00022598"/>
    </source>
</evidence>
<protein>
    <recommendedName>
        <fullName evidence="3">lipoate--protein ligase</fullName>
        <ecNumber evidence="3">6.3.1.20</ecNumber>
    </recommendedName>
</protein>
<dbReference type="SUPFAM" id="SSF55681">
    <property type="entry name" value="Class II aaRS and biotin synthetases"/>
    <property type="match status" value="1"/>
</dbReference>
<dbReference type="GO" id="GO:0016979">
    <property type="term" value="F:lipoate-protein ligase activity"/>
    <property type="evidence" value="ECO:0007669"/>
    <property type="project" value="UniProtKB-EC"/>
</dbReference>
<dbReference type="OrthoDB" id="201621at2759"/>
<dbReference type="InterPro" id="IPR019491">
    <property type="entry name" value="Lipoate_protein_ligase_C"/>
</dbReference>
<dbReference type="EC" id="6.3.1.20" evidence="3"/>
<dbReference type="PANTHER" id="PTHR12561:SF3">
    <property type="entry name" value="LIPOYLTRANSFERASE 1, MITOCHONDRIAL"/>
    <property type="match status" value="1"/>
</dbReference>
<dbReference type="Proteomes" id="UP000310158">
    <property type="component" value="Unassembled WGS sequence"/>
</dbReference>
<evidence type="ECO:0000256" key="1">
    <source>
        <dbReference type="ARBA" id="ARBA00005085"/>
    </source>
</evidence>
<keyword evidence="10" id="KW-1185">Reference proteome</keyword>
<evidence type="ECO:0000256" key="3">
    <source>
        <dbReference type="ARBA" id="ARBA00012367"/>
    </source>
</evidence>
<evidence type="ECO:0000256" key="7">
    <source>
        <dbReference type="ARBA" id="ARBA00048037"/>
    </source>
</evidence>
<comment type="catalytic activity">
    <reaction evidence="7">
        <text>L-lysyl-[lipoyl-carrier protein] + (R)-lipoate + ATP = N(6)-[(R)-lipoyl]-L-lysyl-[lipoyl-carrier protein] + AMP + diphosphate + H(+)</text>
        <dbReference type="Rhea" id="RHEA:49288"/>
        <dbReference type="Rhea" id="RHEA-COMP:10500"/>
        <dbReference type="Rhea" id="RHEA-COMP:10502"/>
        <dbReference type="ChEBI" id="CHEBI:15378"/>
        <dbReference type="ChEBI" id="CHEBI:29969"/>
        <dbReference type="ChEBI" id="CHEBI:30616"/>
        <dbReference type="ChEBI" id="CHEBI:33019"/>
        <dbReference type="ChEBI" id="CHEBI:83088"/>
        <dbReference type="ChEBI" id="CHEBI:83099"/>
        <dbReference type="ChEBI" id="CHEBI:456215"/>
        <dbReference type="EC" id="6.3.1.20"/>
    </reaction>
</comment>
<dbReference type="GO" id="GO:0005524">
    <property type="term" value="F:ATP binding"/>
    <property type="evidence" value="ECO:0007669"/>
    <property type="project" value="UniProtKB-KW"/>
</dbReference>
<dbReference type="GO" id="GO:0005739">
    <property type="term" value="C:mitochondrion"/>
    <property type="evidence" value="ECO:0007669"/>
    <property type="project" value="TreeGrafter"/>
</dbReference>
<dbReference type="GO" id="GO:0017118">
    <property type="term" value="F:lipoyltransferase activity"/>
    <property type="evidence" value="ECO:0007669"/>
    <property type="project" value="TreeGrafter"/>
</dbReference>
<dbReference type="Gene3D" id="3.30.930.10">
    <property type="entry name" value="Bira Bifunctional Protein, Domain 2"/>
    <property type="match status" value="1"/>
</dbReference>
<keyword evidence="6" id="KW-0067">ATP-binding</keyword>
<name>A0A4S4LPE4_9AGAM</name>
<dbReference type="SUPFAM" id="SSF82649">
    <property type="entry name" value="SufE/NifU"/>
    <property type="match status" value="1"/>
</dbReference>
<evidence type="ECO:0000256" key="5">
    <source>
        <dbReference type="ARBA" id="ARBA00022741"/>
    </source>
</evidence>
<reference evidence="9 10" key="1">
    <citation type="submission" date="2019-02" db="EMBL/GenBank/DDBJ databases">
        <title>Genome sequencing of the rare red list fungi Bondarzewia mesenterica.</title>
        <authorList>
            <person name="Buettner E."/>
            <person name="Kellner H."/>
        </authorList>
    </citation>
    <scope>NUCLEOTIDE SEQUENCE [LARGE SCALE GENOMIC DNA]</scope>
    <source>
        <strain evidence="9 10">DSM 108281</strain>
    </source>
</reference>
<gene>
    <name evidence="9" type="ORF">EW146_g6460</name>
</gene>
<proteinExistence type="predicted"/>
<comment type="caution">
    <text evidence="9">The sequence shown here is derived from an EMBL/GenBank/DDBJ whole genome shotgun (WGS) entry which is preliminary data.</text>
</comment>
<keyword evidence="4" id="KW-0436">Ligase</keyword>
<sequence>MLISTRLDTLGDVLHPTKDSMVTRGVASIRSPVRNLNEFQPHLLHDEFVHEVVQAFRDEYDVHEPVQSVTYDADTMNIDEIRHGMAELPSWNWAFGQTPEFTYKIGRKFPWGDVTAEIHSRHGIILSCKLTTEESTVQSSLEELGKALRDQKYGSIDCGPLNMKGQPMTDVIEWLVEEMST</sequence>
<dbReference type="EMBL" id="SGPL01000325">
    <property type="protein sequence ID" value="THH13797.1"/>
    <property type="molecule type" value="Genomic_DNA"/>
</dbReference>
<keyword evidence="5" id="KW-0547">Nucleotide-binding</keyword>
<dbReference type="InterPro" id="IPR045864">
    <property type="entry name" value="aa-tRNA-synth_II/BPL/LPL"/>
</dbReference>
<dbReference type="InterPro" id="IPR004562">
    <property type="entry name" value="LipoylTrfase_LipoateP_Ligase"/>
</dbReference>
<evidence type="ECO:0000313" key="10">
    <source>
        <dbReference type="Proteomes" id="UP000310158"/>
    </source>
</evidence>
<evidence type="ECO:0000256" key="2">
    <source>
        <dbReference type="ARBA" id="ARBA00005124"/>
    </source>
</evidence>
<evidence type="ECO:0000256" key="6">
    <source>
        <dbReference type="ARBA" id="ARBA00022840"/>
    </source>
</evidence>
<dbReference type="GO" id="GO:0009249">
    <property type="term" value="P:protein lipoylation"/>
    <property type="evidence" value="ECO:0007669"/>
    <property type="project" value="InterPro"/>
</dbReference>